<name>A0A3N2PJG9_SODAK</name>
<evidence type="ECO:0000256" key="2">
    <source>
        <dbReference type="PIRNR" id="PIRNR037010"/>
    </source>
</evidence>
<dbReference type="AlphaFoldDB" id="A0A3N2PJG9"/>
<dbReference type="OrthoDB" id="274726at2759"/>
<reference evidence="3 4" key="1">
    <citation type="journal article" date="2018" name="Mol. Ecol.">
        <title>The obligate alkalophilic soda-lake fungus Sodiomyces alkalinus has shifted to a protein diet.</title>
        <authorList>
            <person name="Grum-Grzhimaylo A.A."/>
            <person name="Falkoski D.L."/>
            <person name="van den Heuvel J."/>
            <person name="Valero-Jimenez C.A."/>
            <person name="Min B."/>
            <person name="Choi I.G."/>
            <person name="Lipzen A."/>
            <person name="Daum C.G."/>
            <person name="Aanen D.K."/>
            <person name="Tsang A."/>
            <person name="Henrissat B."/>
            <person name="Bilanenko E.N."/>
            <person name="de Vries R.P."/>
            <person name="van Kan J.A.L."/>
            <person name="Grigoriev I.V."/>
            <person name="Debets A.J.M."/>
        </authorList>
    </citation>
    <scope>NUCLEOTIDE SEQUENCE [LARGE SCALE GENOMIC DNA]</scope>
    <source>
        <strain evidence="3 4">F11</strain>
    </source>
</reference>
<evidence type="ECO:0000256" key="1">
    <source>
        <dbReference type="ARBA" id="ARBA00009568"/>
    </source>
</evidence>
<sequence>MADKLRTQQELERLQAKYIGTGHPDTTSWEWKTNIYRDTYSSLVGHPHMLSYISLAENEPTHIVRTRLIRKMLQPSGPPPARED</sequence>
<dbReference type="PIRSF" id="PIRSF037010">
    <property type="entry name" value="Splicing_factor_3B_subunit_5"/>
    <property type="match status" value="1"/>
</dbReference>
<evidence type="ECO:0000313" key="4">
    <source>
        <dbReference type="Proteomes" id="UP000272025"/>
    </source>
</evidence>
<dbReference type="EMBL" id="ML119066">
    <property type="protein sequence ID" value="ROT34672.1"/>
    <property type="molecule type" value="Genomic_DNA"/>
</dbReference>
<dbReference type="GO" id="GO:0000398">
    <property type="term" value="P:mRNA splicing, via spliceosome"/>
    <property type="evidence" value="ECO:0007669"/>
    <property type="project" value="UniProtKB-UniRule"/>
</dbReference>
<dbReference type="PANTHER" id="PTHR20978">
    <property type="entry name" value="SPLICING FACTOR 3B SUBUNIT 5"/>
    <property type="match status" value="1"/>
</dbReference>
<dbReference type="GO" id="GO:0005686">
    <property type="term" value="C:U2 snRNP"/>
    <property type="evidence" value="ECO:0007669"/>
    <property type="project" value="TreeGrafter"/>
</dbReference>
<keyword evidence="4" id="KW-1185">Reference proteome</keyword>
<gene>
    <name evidence="3" type="ORF">SODALDRAFT_329533</name>
</gene>
<protein>
    <recommendedName>
        <fullName evidence="2">Splicing factor subunit</fullName>
    </recommendedName>
</protein>
<dbReference type="InterPro" id="IPR017089">
    <property type="entry name" value="Splicing_factor_3B_subunit_5"/>
</dbReference>
<dbReference type="RefSeq" id="XP_028462478.1">
    <property type="nucleotide sequence ID" value="XM_028610977.1"/>
</dbReference>
<evidence type="ECO:0000313" key="3">
    <source>
        <dbReference type="EMBL" id="ROT34672.1"/>
    </source>
</evidence>
<accession>A0A3N2PJG9</accession>
<dbReference type="Proteomes" id="UP000272025">
    <property type="component" value="Unassembled WGS sequence"/>
</dbReference>
<proteinExistence type="inferred from homology"/>
<dbReference type="Pfam" id="PF07189">
    <property type="entry name" value="SF3b10"/>
    <property type="match status" value="1"/>
</dbReference>
<dbReference type="InterPro" id="IPR009846">
    <property type="entry name" value="SF3b5/RDS3-10"/>
</dbReference>
<dbReference type="GO" id="GO:0071011">
    <property type="term" value="C:precatalytic spliceosome"/>
    <property type="evidence" value="ECO:0007669"/>
    <property type="project" value="TreeGrafter"/>
</dbReference>
<organism evidence="3 4">
    <name type="scientific">Sodiomyces alkalinus (strain CBS 110278 / VKM F-3762 / F11)</name>
    <name type="common">Alkaliphilic filamentous fungus</name>
    <dbReference type="NCBI Taxonomy" id="1314773"/>
    <lineage>
        <taxon>Eukaryota</taxon>
        <taxon>Fungi</taxon>
        <taxon>Dikarya</taxon>
        <taxon>Ascomycota</taxon>
        <taxon>Pezizomycotina</taxon>
        <taxon>Sordariomycetes</taxon>
        <taxon>Hypocreomycetidae</taxon>
        <taxon>Glomerellales</taxon>
        <taxon>Plectosphaerellaceae</taxon>
        <taxon>Sodiomyces</taxon>
    </lineage>
</organism>
<dbReference type="PANTHER" id="PTHR20978:SF0">
    <property type="entry name" value="SPLICING FACTOR 3B SUBUNIT 5"/>
    <property type="match status" value="1"/>
</dbReference>
<comment type="similarity">
    <text evidence="1 2">Belongs to the SF3B5 family.</text>
</comment>
<dbReference type="STRING" id="1314773.A0A3N2PJG9"/>
<dbReference type="GeneID" id="39579455"/>